<dbReference type="Proteomes" id="UP001596395">
    <property type="component" value="Unassembled WGS sequence"/>
</dbReference>
<dbReference type="AlphaFoldDB" id="A0ABD5VJK8"/>
<dbReference type="RefSeq" id="WP_227133032.1">
    <property type="nucleotide sequence ID" value="NZ_JAZAQL010000003.1"/>
</dbReference>
<accession>A0ABD5VJK8</accession>
<keyword evidence="1" id="KW-1133">Transmembrane helix</keyword>
<dbReference type="EMBL" id="JBHSXN010000003">
    <property type="protein sequence ID" value="MFC6954613.1"/>
    <property type="molecule type" value="Genomic_DNA"/>
</dbReference>
<feature type="transmembrane region" description="Helical" evidence="1">
    <location>
        <begin position="118"/>
        <end position="138"/>
    </location>
</feature>
<sequence length="142" mass="15419">MMIRNWIKGPLGTTVASATAASGIALLVALFTSVPSHGPPSRALSSQVELLIRMEVFFTTLNLVLLVALAVIYVQLYRDLPNKYTASLLVLSLALLLYAGTSNPVVHNVFGFRPRPNIGAFVFLPDFFIGLAILVLLYQSQT</sequence>
<organism evidence="2 3">
    <name type="scientific">Halorubellus litoreus</name>
    <dbReference type="NCBI Taxonomy" id="755308"/>
    <lineage>
        <taxon>Archaea</taxon>
        <taxon>Methanobacteriati</taxon>
        <taxon>Methanobacteriota</taxon>
        <taxon>Stenosarchaea group</taxon>
        <taxon>Halobacteria</taxon>
        <taxon>Halobacteriales</taxon>
        <taxon>Halorubellaceae</taxon>
        <taxon>Halorubellus</taxon>
    </lineage>
</organism>
<evidence type="ECO:0000313" key="2">
    <source>
        <dbReference type="EMBL" id="MFC6954613.1"/>
    </source>
</evidence>
<evidence type="ECO:0008006" key="4">
    <source>
        <dbReference type="Google" id="ProtNLM"/>
    </source>
</evidence>
<feature type="transmembrane region" description="Helical" evidence="1">
    <location>
        <begin position="51"/>
        <end position="74"/>
    </location>
</feature>
<dbReference type="InterPro" id="IPR058349">
    <property type="entry name" value="DUF8036"/>
</dbReference>
<dbReference type="Pfam" id="PF26119">
    <property type="entry name" value="DUF8036"/>
    <property type="match status" value="1"/>
</dbReference>
<keyword evidence="3" id="KW-1185">Reference proteome</keyword>
<feature type="transmembrane region" description="Helical" evidence="1">
    <location>
        <begin position="86"/>
        <end position="106"/>
    </location>
</feature>
<reference evidence="2 3" key="1">
    <citation type="journal article" date="2019" name="Int. J. Syst. Evol. Microbiol.">
        <title>The Global Catalogue of Microorganisms (GCM) 10K type strain sequencing project: providing services to taxonomists for standard genome sequencing and annotation.</title>
        <authorList>
            <consortium name="The Broad Institute Genomics Platform"/>
            <consortium name="The Broad Institute Genome Sequencing Center for Infectious Disease"/>
            <person name="Wu L."/>
            <person name="Ma J."/>
        </authorList>
    </citation>
    <scope>NUCLEOTIDE SEQUENCE [LARGE SCALE GENOMIC DNA]</scope>
    <source>
        <strain evidence="2 3">GX26</strain>
    </source>
</reference>
<gene>
    <name evidence="2" type="ORF">ACFQGB_17240</name>
</gene>
<comment type="caution">
    <text evidence="2">The sequence shown here is derived from an EMBL/GenBank/DDBJ whole genome shotgun (WGS) entry which is preliminary data.</text>
</comment>
<name>A0ABD5VJK8_9EURY</name>
<keyword evidence="1" id="KW-0812">Transmembrane</keyword>
<protein>
    <recommendedName>
        <fullName evidence="4">DUF4386 domain-containing protein</fullName>
    </recommendedName>
</protein>
<keyword evidence="1" id="KW-0472">Membrane</keyword>
<proteinExistence type="predicted"/>
<feature type="transmembrane region" description="Helical" evidence="1">
    <location>
        <begin position="12"/>
        <end position="31"/>
    </location>
</feature>
<evidence type="ECO:0000256" key="1">
    <source>
        <dbReference type="SAM" id="Phobius"/>
    </source>
</evidence>
<evidence type="ECO:0000313" key="3">
    <source>
        <dbReference type="Proteomes" id="UP001596395"/>
    </source>
</evidence>